<reference evidence="2" key="1">
    <citation type="submission" date="2019-11" db="EMBL/GenBank/DDBJ databases">
        <authorList>
            <person name="Liu Y."/>
            <person name="Hou J."/>
            <person name="Li T.-Q."/>
            <person name="Guan C.-H."/>
            <person name="Wu X."/>
            <person name="Wu H.-Z."/>
            <person name="Ling F."/>
            <person name="Zhang R."/>
            <person name="Shi X.-G."/>
            <person name="Ren J.-P."/>
            <person name="Chen E.-F."/>
            <person name="Sun J.-M."/>
        </authorList>
    </citation>
    <scope>NUCLEOTIDE SEQUENCE</scope>
    <source>
        <strain evidence="2">Adult_tree_wgs_1</strain>
        <tissue evidence="2">Leaves</tissue>
    </source>
</reference>
<protein>
    <submittedName>
        <fullName evidence="2">Uncharacterized protein</fullName>
    </submittedName>
</protein>
<keyword evidence="3" id="KW-1185">Reference proteome</keyword>
<comment type="caution">
    <text evidence="2">The sequence shown here is derived from an EMBL/GenBank/DDBJ whole genome shotgun (WGS) entry which is preliminary data.</text>
</comment>
<feature type="compositionally biased region" description="Basic and acidic residues" evidence="1">
    <location>
        <begin position="28"/>
        <end position="38"/>
    </location>
</feature>
<evidence type="ECO:0000313" key="3">
    <source>
        <dbReference type="Proteomes" id="UP000626092"/>
    </source>
</evidence>
<organism evidence="2 3">
    <name type="scientific">Rhododendron simsii</name>
    <name type="common">Sims's rhododendron</name>
    <dbReference type="NCBI Taxonomy" id="118357"/>
    <lineage>
        <taxon>Eukaryota</taxon>
        <taxon>Viridiplantae</taxon>
        <taxon>Streptophyta</taxon>
        <taxon>Embryophyta</taxon>
        <taxon>Tracheophyta</taxon>
        <taxon>Spermatophyta</taxon>
        <taxon>Magnoliopsida</taxon>
        <taxon>eudicotyledons</taxon>
        <taxon>Gunneridae</taxon>
        <taxon>Pentapetalae</taxon>
        <taxon>asterids</taxon>
        <taxon>Ericales</taxon>
        <taxon>Ericaceae</taxon>
        <taxon>Ericoideae</taxon>
        <taxon>Rhodoreae</taxon>
        <taxon>Rhododendron</taxon>
    </lineage>
</organism>
<sequence>MGLKLGVEKTEGRKGHDHNRSNIAPQETTKKKIRDATRGRGNLGYSSCCCVNPPTGDDVAAAISNKSKKLKAGDRHHSFSYDPKSYAHNFDEGNIDHDDDVQYSSRFADFSSMKEKK</sequence>
<name>A0A834H0R3_RHOSS</name>
<feature type="compositionally biased region" description="Basic and acidic residues" evidence="1">
    <location>
        <begin position="1"/>
        <end position="20"/>
    </location>
</feature>
<feature type="region of interest" description="Disordered" evidence="1">
    <location>
        <begin position="1"/>
        <end position="38"/>
    </location>
</feature>
<dbReference type="EMBL" id="WJXA01000004">
    <property type="protein sequence ID" value="KAF7146166.1"/>
    <property type="molecule type" value="Genomic_DNA"/>
</dbReference>
<evidence type="ECO:0000313" key="2">
    <source>
        <dbReference type="EMBL" id="KAF7146166.1"/>
    </source>
</evidence>
<gene>
    <name evidence="2" type="ORF">RHSIM_Rhsim04G0004300</name>
</gene>
<accession>A0A834H0R3</accession>
<evidence type="ECO:0000256" key="1">
    <source>
        <dbReference type="SAM" id="MobiDB-lite"/>
    </source>
</evidence>
<proteinExistence type="predicted"/>
<dbReference type="AlphaFoldDB" id="A0A834H0R3"/>
<dbReference type="Proteomes" id="UP000626092">
    <property type="component" value="Unassembled WGS sequence"/>
</dbReference>